<keyword evidence="1" id="KW-0732">Signal</keyword>
<sequence>MKLKIVINVLFILLIFRAAILSEGVVEKNSKHKSREFSRIHTAGQKNGDLKENYVLKKTSDKLHLAGSISRPEYIGDGCRNNYLRKGKSRRCGCWCPIPGAEEAAAPKKKPEEPCCCPCCCPCCPRPCCHHHHHHCCCPCCHCCHCCHCCQCCHCCPCCCHCCHCKRSQGAFSPFLVKRTLYQYKDFSAANLYVQSVDNGLGLTKLHNGPLKRR</sequence>
<dbReference type="EMBL" id="CALNXK010000003">
    <property type="protein sequence ID" value="CAH3034926.1"/>
    <property type="molecule type" value="Genomic_DNA"/>
</dbReference>
<accession>A0ABN8MSL9</accession>
<feature type="signal peptide" evidence="1">
    <location>
        <begin position="1"/>
        <end position="22"/>
    </location>
</feature>
<proteinExistence type="predicted"/>
<protein>
    <submittedName>
        <fullName evidence="2">Uncharacterized protein</fullName>
    </submittedName>
</protein>
<gene>
    <name evidence="2" type="ORF">PLOB_00024831</name>
</gene>
<evidence type="ECO:0000313" key="3">
    <source>
        <dbReference type="Proteomes" id="UP001159405"/>
    </source>
</evidence>
<name>A0ABN8MSL9_9CNID</name>
<keyword evidence="3" id="KW-1185">Reference proteome</keyword>
<comment type="caution">
    <text evidence="2">The sequence shown here is derived from an EMBL/GenBank/DDBJ whole genome shotgun (WGS) entry which is preliminary data.</text>
</comment>
<evidence type="ECO:0000313" key="2">
    <source>
        <dbReference type="EMBL" id="CAH3034926.1"/>
    </source>
</evidence>
<evidence type="ECO:0000256" key="1">
    <source>
        <dbReference type="SAM" id="SignalP"/>
    </source>
</evidence>
<feature type="chain" id="PRO_5047474729" evidence="1">
    <location>
        <begin position="23"/>
        <end position="214"/>
    </location>
</feature>
<organism evidence="2 3">
    <name type="scientific">Porites lobata</name>
    <dbReference type="NCBI Taxonomy" id="104759"/>
    <lineage>
        <taxon>Eukaryota</taxon>
        <taxon>Metazoa</taxon>
        <taxon>Cnidaria</taxon>
        <taxon>Anthozoa</taxon>
        <taxon>Hexacorallia</taxon>
        <taxon>Scleractinia</taxon>
        <taxon>Fungiina</taxon>
        <taxon>Poritidae</taxon>
        <taxon>Porites</taxon>
    </lineage>
</organism>
<reference evidence="2 3" key="1">
    <citation type="submission" date="2022-05" db="EMBL/GenBank/DDBJ databases">
        <authorList>
            <consortium name="Genoscope - CEA"/>
            <person name="William W."/>
        </authorList>
    </citation>
    <scope>NUCLEOTIDE SEQUENCE [LARGE SCALE GENOMIC DNA]</scope>
</reference>
<dbReference type="Proteomes" id="UP001159405">
    <property type="component" value="Unassembled WGS sequence"/>
</dbReference>